<dbReference type="OrthoDB" id="505233at2"/>
<dbReference type="Gene3D" id="3.40.50.1820">
    <property type="entry name" value="alpha/beta hydrolase"/>
    <property type="match status" value="2"/>
</dbReference>
<evidence type="ECO:0000313" key="3">
    <source>
        <dbReference type="Proteomes" id="UP000184608"/>
    </source>
</evidence>
<reference evidence="2 3" key="1">
    <citation type="submission" date="2016-11" db="EMBL/GenBank/DDBJ databases">
        <authorList>
            <person name="Jaros S."/>
            <person name="Januszkiewicz K."/>
            <person name="Wedrychowicz H."/>
        </authorList>
    </citation>
    <scope>NUCLEOTIDE SEQUENCE [LARGE SCALE GENOMIC DNA]</scope>
    <source>
        <strain evidence="2 3">CECT 7868</strain>
    </source>
</reference>
<dbReference type="STRING" id="1216006.VA7868_03189"/>
<keyword evidence="3" id="KW-1185">Reference proteome</keyword>
<organism evidence="2 3">
    <name type="scientific">Vibrio aerogenes CECT 7868</name>
    <dbReference type="NCBI Taxonomy" id="1216006"/>
    <lineage>
        <taxon>Bacteria</taxon>
        <taxon>Pseudomonadati</taxon>
        <taxon>Pseudomonadota</taxon>
        <taxon>Gammaproteobacteria</taxon>
        <taxon>Vibrionales</taxon>
        <taxon>Vibrionaceae</taxon>
        <taxon>Vibrio</taxon>
    </lineage>
</organism>
<feature type="signal peptide" evidence="1">
    <location>
        <begin position="1"/>
        <end position="24"/>
    </location>
</feature>
<accession>A0A1M5ZTB0</accession>
<evidence type="ECO:0000256" key="1">
    <source>
        <dbReference type="SAM" id="SignalP"/>
    </source>
</evidence>
<dbReference type="InterPro" id="IPR029058">
    <property type="entry name" value="AB_hydrolase_fold"/>
</dbReference>
<feature type="chain" id="PRO_5011957502" description="Esterase PHB depolymerase" evidence="1">
    <location>
        <begin position="25"/>
        <end position="365"/>
    </location>
</feature>
<proteinExistence type="predicted"/>
<dbReference type="PANTHER" id="PTHR42972">
    <property type="entry name" value="TOL-PAL SYSTEM PROTEIN TOLB"/>
    <property type="match status" value="1"/>
</dbReference>
<evidence type="ECO:0008006" key="4">
    <source>
        <dbReference type="Google" id="ProtNLM"/>
    </source>
</evidence>
<dbReference type="SUPFAM" id="SSF53474">
    <property type="entry name" value="alpha/beta-Hydrolases"/>
    <property type="match status" value="1"/>
</dbReference>
<dbReference type="PANTHER" id="PTHR42972:SF8">
    <property type="entry name" value="POLYHYDROXYBUTYRATE DEPOLYMERASE"/>
    <property type="match status" value="1"/>
</dbReference>
<evidence type="ECO:0000313" key="2">
    <source>
        <dbReference type="EMBL" id="SHI27418.1"/>
    </source>
</evidence>
<dbReference type="Proteomes" id="UP000184608">
    <property type="component" value="Unassembled WGS sequence"/>
</dbReference>
<gene>
    <name evidence="2" type="ORF">VA7868_03189</name>
</gene>
<sequence length="365" mass="39782">MKNTLTTVSFVLALTWLFSAKVTADETKLPALNALPEQSAISGLSSGGFMAAQFHVAYSNDLIGAGIIAGGPWNCAGSHPEVPPAINAVSACMDPCKKSQTECSETLFPDAGYLAELAKLKAQSGEIDPVENLKSDRLYIFSGENDKIVLTGVTDKTVEFYHQLGVSDDHILYEHNVNAGHAFITTDPTDSQCSDTAPPYINYCKGFPLAQRIFQQIYGKVQPATSQPAGELLEFNQAAFFSDPLTSMDKHGYVYIPKGCRSHPCRVHIALHGCTQGISEIGTTYIRETGYLEIAETNETIVLFPQIRASKTNPVNPKGCWDFWGYSTNFLPPLNYYLKSAPQMVAIKKMLDRLISAPAGQAKKI</sequence>
<dbReference type="RefSeq" id="WP_084193422.1">
    <property type="nucleotide sequence ID" value="NZ_FQXZ01000036.1"/>
</dbReference>
<keyword evidence="1" id="KW-0732">Signal</keyword>
<dbReference type="EMBL" id="FQXZ01000036">
    <property type="protein sequence ID" value="SHI27418.1"/>
    <property type="molecule type" value="Genomic_DNA"/>
</dbReference>
<dbReference type="AlphaFoldDB" id="A0A1M5ZTB0"/>
<name>A0A1M5ZTB0_9VIBR</name>
<protein>
    <recommendedName>
        <fullName evidence="4">Esterase PHB depolymerase</fullName>
    </recommendedName>
</protein>